<proteinExistence type="predicted"/>
<reference evidence="1" key="1">
    <citation type="submission" date="2014-11" db="EMBL/GenBank/DDBJ databases">
        <authorList>
            <person name="Amaro Gonzalez C."/>
        </authorList>
    </citation>
    <scope>NUCLEOTIDE SEQUENCE</scope>
</reference>
<protein>
    <submittedName>
        <fullName evidence="1">Uncharacterized protein</fullName>
    </submittedName>
</protein>
<accession>A0A0E9QZ45</accession>
<dbReference type="EMBL" id="GBXM01086835">
    <property type="protein sequence ID" value="JAH21742.1"/>
    <property type="molecule type" value="Transcribed_RNA"/>
</dbReference>
<organism evidence="1">
    <name type="scientific">Anguilla anguilla</name>
    <name type="common">European freshwater eel</name>
    <name type="synonym">Muraena anguilla</name>
    <dbReference type="NCBI Taxonomy" id="7936"/>
    <lineage>
        <taxon>Eukaryota</taxon>
        <taxon>Metazoa</taxon>
        <taxon>Chordata</taxon>
        <taxon>Craniata</taxon>
        <taxon>Vertebrata</taxon>
        <taxon>Euteleostomi</taxon>
        <taxon>Actinopterygii</taxon>
        <taxon>Neopterygii</taxon>
        <taxon>Teleostei</taxon>
        <taxon>Anguilliformes</taxon>
        <taxon>Anguillidae</taxon>
        <taxon>Anguilla</taxon>
    </lineage>
</organism>
<evidence type="ECO:0000313" key="1">
    <source>
        <dbReference type="EMBL" id="JAH21742.1"/>
    </source>
</evidence>
<name>A0A0E9QZ45_ANGAN</name>
<reference evidence="1" key="2">
    <citation type="journal article" date="2015" name="Fish Shellfish Immunol.">
        <title>Early steps in the European eel (Anguilla anguilla)-Vibrio vulnificus interaction in the gills: Role of the RtxA13 toxin.</title>
        <authorList>
            <person name="Callol A."/>
            <person name="Pajuelo D."/>
            <person name="Ebbesson L."/>
            <person name="Teles M."/>
            <person name="MacKenzie S."/>
            <person name="Amaro C."/>
        </authorList>
    </citation>
    <scope>NUCLEOTIDE SEQUENCE</scope>
</reference>
<sequence>MFLFYFSCLTNFPSESKKCPGLKVSGVCHTVLSNITEAKFVIIAVPFGRKCPPSVVSLLAVLGIF</sequence>
<dbReference type="AlphaFoldDB" id="A0A0E9QZ45"/>